<gene>
    <name evidence="1" type="ORF">ERS008202_01378</name>
</gene>
<sequence length="311" mass="32867">MTFAPNIRLIPATPMAESSPPMVVGIRHTSNATNTVTLTALPPQAEKGHRVAVASKKTMVRAMSKIVRAISLGVFRRCAPSTIAIIRSRKVSPGLTLQAITSQSERIRVPPVTEAKSPPDSRITGADSPVIALSSTDAPPSITSPSQGIISPALTRTMSPFRSSAAGTLSACASWRGARSRRANAVFFTPFRLFAWALLRPSASASAKLANSTVNHNHRLITPVNKALPAICPVTIASVNRVVSTLPAQTTNITGLRHWARGLNFFTASVSACTSKTGSNSASCLRLISMYSTSLKVKRNVPLPGQAPGQE</sequence>
<protein>
    <submittedName>
        <fullName evidence="1">Uncharacterized protein</fullName>
    </submittedName>
</protein>
<evidence type="ECO:0000313" key="1">
    <source>
        <dbReference type="EMBL" id="CNT90823.1"/>
    </source>
</evidence>
<dbReference type="AlphaFoldDB" id="A0A655C292"/>
<dbReference type="EMBL" id="CQPC01000013">
    <property type="protein sequence ID" value="CNT90823.1"/>
    <property type="molecule type" value="Genomic_DNA"/>
</dbReference>
<accession>A0A655C292</accession>
<reference evidence="1 2" key="1">
    <citation type="submission" date="2015-03" db="EMBL/GenBank/DDBJ databases">
        <authorList>
            <consortium name="Pathogen Informatics"/>
        </authorList>
    </citation>
    <scope>NUCLEOTIDE SEQUENCE [LARGE SCALE GENOMIC DNA]</scope>
    <source>
        <strain evidence="1 2">3476</strain>
    </source>
</reference>
<proteinExistence type="predicted"/>
<name>A0A655C292_SALET</name>
<organism evidence="1 2">
    <name type="scientific">Salmonella enterica subsp. enterica serovar Bovismorbificans</name>
    <dbReference type="NCBI Taxonomy" id="58097"/>
    <lineage>
        <taxon>Bacteria</taxon>
        <taxon>Pseudomonadati</taxon>
        <taxon>Pseudomonadota</taxon>
        <taxon>Gammaproteobacteria</taxon>
        <taxon>Enterobacterales</taxon>
        <taxon>Enterobacteriaceae</taxon>
        <taxon>Salmonella</taxon>
    </lineage>
</organism>
<dbReference type="Proteomes" id="UP000039541">
    <property type="component" value="Unassembled WGS sequence"/>
</dbReference>
<evidence type="ECO:0000313" key="2">
    <source>
        <dbReference type="Proteomes" id="UP000039541"/>
    </source>
</evidence>